<evidence type="ECO:0000256" key="1">
    <source>
        <dbReference type="SAM" id="MobiDB-lite"/>
    </source>
</evidence>
<feature type="compositionally biased region" description="Basic and acidic residues" evidence="1">
    <location>
        <begin position="36"/>
        <end position="47"/>
    </location>
</feature>
<accession>A0A813KVD8</accession>
<dbReference type="AlphaFoldDB" id="A0A813KVD8"/>
<dbReference type="PROSITE" id="PS50042">
    <property type="entry name" value="CNMP_BINDING_3"/>
    <property type="match status" value="1"/>
</dbReference>
<dbReference type="SUPFAM" id="SSF51206">
    <property type="entry name" value="cAMP-binding domain-like"/>
    <property type="match status" value="1"/>
</dbReference>
<dbReference type="EMBL" id="CAJNNW010032511">
    <property type="protein sequence ID" value="CAE8713601.1"/>
    <property type="molecule type" value="Genomic_DNA"/>
</dbReference>
<dbReference type="Gene3D" id="2.60.120.10">
    <property type="entry name" value="Jelly Rolls"/>
    <property type="match status" value="1"/>
</dbReference>
<dbReference type="Proteomes" id="UP000626109">
    <property type="component" value="Unassembled WGS sequence"/>
</dbReference>
<feature type="domain" description="Cyclic nucleotide-binding" evidence="2">
    <location>
        <begin position="290"/>
        <end position="332"/>
    </location>
</feature>
<dbReference type="InterPro" id="IPR014710">
    <property type="entry name" value="RmlC-like_jellyroll"/>
</dbReference>
<protein>
    <recommendedName>
        <fullName evidence="2">Cyclic nucleotide-binding domain-containing protein</fullName>
    </recommendedName>
</protein>
<feature type="compositionally biased region" description="Basic and acidic residues" evidence="1">
    <location>
        <begin position="101"/>
        <end position="116"/>
    </location>
</feature>
<feature type="region of interest" description="Disordered" evidence="1">
    <location>
        <begin position="1"/>
        <end position="196"/>
    </location>
</feature>
<comment type="caution">
    <text evidence="3">The sequence shown here is derived from an EMBL/GenBank/DDBJ whole genome shotgun (WGS) entry which is preliminary data.</text>
</comment>
<feature type="compositionally biased region" description="Low complexity" evidence="1">
    <location>
        <begin position="52"/>
        <end position="78"/>
    </location>
</feature>
<evidence type="ECO:0000313" key="3">
    <source>
        <dbReference type="EMBL" id="CAE8713601.1"/>
    </source>
</evidence>
<organism evidence="3 4">
    <name type="scientific">Polarella glacialis</name>
    <name type="common">Dinoflagellate</name>
    <dbReference type="NCBI Taxonomy" id="89957"/>
    <lineage>
        <taxon>Eukaryota</taxon>
        <taxon>Sar</taxon>
        <taxon>Alveolata</taxon>
        <taxon>Dinophyceae</taxon>
        <taxon>Suessiales</taxon>
        <taxon>Suessiaceae</taxon>
        <taxon>Polarella</taxon>
    </lineage>
</organism>
<gene>
    <name evidence="3" type="ORF">PGLA2088_LOCUS37617</name>
</gene>
<reference evidence="3" key="1">
    <citation type="submission" date="2021-02" db="EMBL/GenBank/DDBJ databases">
        <authorList>
            <person name="Dougan E. K."/>
            <person name="Rhodes N."/>
            <person name="Thang M."/>
            <person name="Chan C."/>
        </authorList>
    </citation>
    <scope>NUCLEOTIDE SEQUENCE</scope>
</reference>
<proteinExistence type="predicted"/>
<dbReference type="InterPro" id="IPR000595">
    <property type="entry name" value="cNMP-bd_dom"/>
</dbReference>
<feature type="non-terminal residue" evidence="3">
    <location>
        <position position="1"/>
    </location>
</feature>
<sequence length="332" mass="36836">MQVIKEDRPQSAGQFWDEGTLLSFGAHGGSRRLHKTSQEDPHQDPHDHRHATPTSPQKSQSTSPKKKPPLNLLAKSSLYDLRKDRQQQPSVFQLEDEDREPTEISERPWLVKERPKSAQRPNSAPVPRKVRVVHERLRVERASEREAENVRPASAHAASETAKPPAGAGEASKESGRIVPRSPAWVKPEPPPMLKNTNILEDTAVDSDNDSIQSGPGGGPPPMSDHCDRPVNANANALRAGRTMQAWSGMPVQYPSITQKRAALAAKKNRQHLSSIRAQHLLSRTKFFKEFESIMPGIIATLAQTAKKQSCKPGDIIFRQGDPPVDCYVVMR</sequence>
<name>A0A813KVD8_POLGL</name>
<dbReference type="InterPro" id="IPR018490">
    <property type="entry name" value="cNMP-bd_dom_sf"/>
</dbReference>
<feature type="compositionally biased region" description="Basic and acidic residues" evidence="1">
    <location>
        <begin position="132"/>
        <end position="149"/>
    </location>
</feature>
<feature type="region of interest" description="Disordered" evidence="1">
    <location>
        <begin position="206"/>
        <end position="225"/>
    </location>
</feature>
<evidence type="ECO:0000259" key="2">
    <source>
        <dbReference type="PROSITE" id="PS50042"/>
    </source>
</evidence>
<evidence type="ECO:0000313" key="4">
    <source>
        <dbReference type="Proteomes" id="UP000626109"/>
    </source>
</evidence>